<gene>
    <name evidence="8" type="ORF">SNEC2469_LOCUS17472</name>
</gene>
<organism evidence="8 9">
    <name type="scientific">Symbiodinium necroappetens</name>
    <dbReference type="NCBI Taxonomy" id="1628268"/>
    <lineage>
        <taxon>Eukaryota</taxon>
        <taxon>Sar</taxon>
        <taxon>Alveolata</taxon>
        <taxon>Dinophyceae</taxon>
        <taxon>Suessiales</taxon>
        <taxon>Symbiodiniaceae</taxon>
        <taxon>Symbiodinium</taxon>
    </lineage>
</organism>
<feature type="transmembrane region" description="Helical" evidence="6">
    <location>
        <begin position="350"/>
        <end position="372"/>
    </location>
</feature>
<keyword evidence="3 6" id="KW-1133">Transmembrane helix</keyword>
<dbReference type="OrthoDB" id="444115at2759"/>
<evidence type="ECO:0000256" key="4">
    <source>
        <dbReference type="ARBA" id="ARBA00023136"/>
    </source>
</evidence>
<dbReference type="Pfam" id="PF07690">
    <property type="entry name" value="MFS_1"/>
    <property type="match status" value="1"/>
</dbReference>
<dbReference type="InterPro" id="IPR036259">
    <property type="entry name" value="MFS_trans_sf"/>
</dbReference>
<feature type="region of interest" description="Disordered" evidence="5">
    <location>
        <begin position="664"/>
        <end position="684"/>
    </location>
</feature>
<sequence length="853" mass="93006">AQSELLSEQLKDQASQQAVELLTREGLGPAETFARSLGEVEAPTLRWAQHQIEMRWRQLASRKGSGKNDARWKRLPWECIGLCVLTYTMVHVSCQVITCSLPYLPEDADFQEGWNTSDCGLVLGFAALAAALGYGVHGPLIDRFGVVFGLSVALGGCSLGVAVLAMAETQAAFVLGSILVRFSYASGWPAEMKALKLLVPEEYQGMAVSTLGFASRGGAILGRGVFGVLLRSFTWRQIAWQAAQLLFVAGGIAVLVMRGLLTSSKKAPEARSQSRAIGDVLKEPTVWLVTGAFAFLCHVQHADDFMPLLFQGLTKSKSVVLSCVYPGGGIAAMALNAWKGNLLQRRQREQLYVACSIVAAALLAVLLVIAAAEAEADTSACTVAIVAVTLFLVAFCCALPYYLVPNLFAFDLMGTECATLIGFFELTSFCSMMPAHMVLLHVAGTMGWTYALLQMVLTMCCAAIFLALLIPKLLGWQPGVNGSEWAWAPECGSAGAVEDGHVSSYTSLKQENGPESPMKVKSRWNGVVRLRRLKAKGPPFSQRAMSDGVASAAHSEDLLAKALRILSQDDFEGGLVPKTVLVSLLGELSDEKLVRECLVQMADKFCKADVRVEDFFEDLRSWHACDSYEDLRKELSIGNFARWCTSADLETNLRKIQSVLRYDEEASPGGASTNPESKKGSDKPHVKVDMKIRLNLSKEELRERSTNWQPHDATMLRHVCFVGPGEKQLKELDSIVKGRHWIEFGILFSKHSLPTRKTDAGVGLGSQESYDYGPGNEDVASKYPRLDKIAEAWLTSQPESFVDFTLPPALLLLSLVSSMAMVPSTGNPGNEEQQGTTATNYFNLCINNWTLEN</sequence>
<dbReference type="AlphaFoldDB" id="A0A812VEN5"/>
<comment type="subcellular location">
    <subcellularLocation>
        <location evidence="1">Endomembrane system</location>
        <topology evidence="1">Multi-pass membrane protein</topology>
    </subcellularLocation>
</comment>
<dbReference type="InterPro" id="IPR020846">
    <property type="entry name" value="MFS_dom"/>
</dbReference>
<name>A0A812VEN5_9DINO</name>
<dbReference type="InterPro" id="IPR011701">
    <property type="entry name" value="MFS"/>
</dbReference>
<dbReference type="GO" id="GO:0016020">
    <property type="term" value="C:membrane"/>
    <property type="evidence" value="ECO:0007669"/>
    <property type="project" value="UniProtKB-ARBA"/>
</dbReference>
<dbReference type="GO" id="GO:0035435">
    <property type="term" value="P:phosphate ion transmembrane transport"/>
    <property type="evidence" value="ECO:0007669"/>
    <property type="project" value="TreeGrafter"/>
</dbReference>
<dbReference type="CDD" id="cd06174">
    <property type="entry name" value="MFS"/>
    <property type="match status" value="1"/>
</dbReference>
<dbReference type="PANTHER" id="PTHR43826:SF8">
    <property type="entry name" value="MAJOR FACILITATOR SUPERFAMILY (MFS) PROFILE DOMAIN-CONTAINING PROTEIN"/>
    <property type="match status" value="1"/>
</dbReference>
<feature type="transmembrane region" description="Helical" evidence="6">
    <location>
        <begin position="119"/>
        <end position="137"/>
    </location>
</feature>
<evidence type="ECO:0000256" key="2">
    <source>
        <dbReference type="ARBA" id="ARBA00022692"/>
    </source>
</evidence>
<protein>
    <recommendedName>
        <fullName evidence="7">Major facilitator superfamily (MFS) profile domain-containing protein</fullName>
    </recommendedName>
</protein>
<feature type="non-terminal residue" evidence="8">
    <location>
        <position position="853"/>
    </location>
</feature>
<feature type="transmembrane region" description="Helical" evidence="6">
    <location>
        <begin position="319"/>
        <end position="338"/>
    </location>
</feature>
<evidence type="ECO:0000256" key="5">
    <source>
        <dbReference type="SAM" id="MobiDB-lite"/>
    </source>
</evidence>
<dbReference type="SUPFAM" id="SSF103473">
    <property type="entry name" value="MFS general substrate transporter"/>
    <property type="match status" value="1"/>
</dbReference>
<evidence type="ECO:0000313" key="9">
    <source>
        <dbReference type="Proteomes" id="UP000601435"/>
    </source>
</evidence>
<evidence type="ECO:0000256" key="3">
    <source>
        <dbReference type="ARBA" id="ARBA00022989"/>
    </source>
</evidence>
<proteinExistence type="predicted"/>
<dbReference type="GO" id="GO:0061513">
    <property type="term" value="F:glucose 6-phosphate:phosphate antiporter activity"/>
    <property type="evidence" value="ECO:0007669"/>
    <property type="project" value="TreeGrafter"/>
</dbReference>
<dbReference type="PANTHER" id="PTHR43826">
    <property type="entry name" value="GLUCOSE-6-PHOSPHATE EXCHANGER SLC37A4"/>
    <property type="match status" value="1"/>
</dbReference>
<dbReference type="InterPro" id="IPR051337">
    <property type="entry name" value="OPA_Antiporter"/>
</dbReference>
<evidence type="ECO:0000313" key="8">
    <source>
        <dbReference type="EMBL" id="CAE7615294.1"/>
    </source>
</evidence>
<evidence type="ECO:0000256" key="1">
    <source>
        <dbReference type="ARBA" id="ARBA00004127"/>
    </source>
</evidence>
<feature type="non-terminal residue" evidence="8">
    <location>
        <position position="1"/>
    </location>
</feature>
<evidence type="ECO:0000259" key="7">
    <source>
        <dbReference type="PROSITE" id="PS50850"/>
    </source>
</evidence>
<reference evidence="8" key="1">
    <citation type="submission" date="2021-02" db="EMBL/GenBank/DDBJ databases">
        <authorList>
            <person name="Dougan E. K."/>
            <person name="Rhodes N."/>
            <person name="Thang M."/>
            <person name="Chan C."/>
        </authorList>
    </citation>
    <scope>NUCLEOTIDE SEQUENCE</scope>
</reference>
<dbReference type="PROSITE" id="PS50850">
    <property type="entry name" value="MFS"/>
    <property type="match status" value="1"/>
</dbReference>
<keyword evidence="4 6" id="KW-0472">Membrane</keyword>
<accession>A0A812VEN5</accession>
<feature type="transmembrane region" description="Helical" evidence="6">
    <location>
        <begin position="417"/>
        <end position="442"/>
    </location>
</feature>
<dbReference type="Proteomes" id="UP000601435">
    <property type="component" value="Unassembled WGS sequence"/>
</dbReference>
<dbReference type="EMBL" id="CAJNJA010028925">
    <property type="protein sequence ID" value="CAE7615294.1"/>
    <property type="molecule type" value="Genomic_DNA"/>
</dbReference>
<dbReference type="Gene3D" id="1.20.1250.20">
    <property type="entry name" value="MFS general substrate transporter like domains"/>
    <property type="match status" value="2"/>
</dbReference>
<feature type="transmembrane region" description="Helical" evidence="6">
    <location>
        <begin position="448"/>
        <end position="470"/>
    </location>
</feature>
<comment type="caution">
    <text evidence="8">The sequence shown here is derived from an EMBL/GenBank/DDBJ whole genome shotgun (WGS) entry which is preliminary data.</text>
</comment>
<dbReference type="GO" id="GO:0012505">
    <property type="term" value="C:endomembrane system"/>
    <property type="evidence" value="ECO:0007669"/>
    <property type="project" value="UniProtKB-SubCell"/>
</dbReference>
<feature type="domain" description="Major facilitator superfamily (MFS) profile" evidence="7">
    <location>
        <begin position="79"/>
        <end position="474"/>
    </location>
</feature>
<feature type="transmembrane region" description="Helical" evidence="6">
    <location>
        <begin position="143"/>
        <end position="164"/>
    </location>
</feature>
<keyword evidence="2 6" id="KW-0812">Transmembrane</keyword>
<feature type="transmembrane region" description="Helical" evidence="6">
    <location>
        <begin position="242"/>
        <end position="261"/>
    </location>
</feature>
<feature type="transmembrane region" description="Helical" evidence="6">
    <location>
        <begin position="384"/>
        <end position="405"/>
    </location>
</feature>
<evidence type="ECO:0000256" key="6">
    <source>
        <dbReference type="SAM" id="Phobius"/>
    </source>
</evidence>
<keyword evidence="9" id="KW-1185">Reference proteome</keyword>